<dbReference type="InterPro" id="IPR010349">
    <property type="entry name" value="Asparaginase_II"/>
</dbReference>
<dbReference type="Pfam" id="PF06089">
    <property type="entry name" value="Asparaginase_II"/>
    <property type="match status" value="1"/>
</dbReference>
<dbReference type="RefSeq" id="WP_377460648.1">
    <property type="nucleotide sequence ID" value="NZ_JBHLUB010000032.1"/>
</dbReference>
<dbReference type="Proteomes" id="UP001589862">
    <property type="component" value="Unassembled WGS sequence"/>
</dbReference>
<proteinExistence type="predicted"/>
<sequence>MQDVFTADAAAELAVITRGGLVESRHYGAAVVVDPAGNPIFELGDTTTPVYPRSSLKPFQAIASLRTGVLLNSQQTALACASHTGATIHQQVALSMLSAAGLSEADLQCPTAWPADKTTRREWTLSQRQPNQLAFNCSGKHAGFLAACVHAGLDTNTYLEHEHPLQQSVLEVLTEYAGVAPEHVSTDGCGAPAPTLPLLPLAKAVSQLATGSEPAAQQVFSAMLAHPELVQGPDAENTVVSQRLGILAKLGAEGVLILVTKDGHAAAIKSLDGAHRPTTLVGLRLLAAAGALERTSVDAVLADILPKITGGVEAIIVGQVELGRDVLTALS</sequence>
<gene>
    <name evidence="1" type="ORF">ACFFFR_11660</name>
</gene>
<evidence type="ECO:0000313" key="1">
    <source>
        <dbReference type="EMBL" id="MFC0583022.1"/>
    </source>
</evidence>
<keyword evidence="2" id="KW-1185">Reference proteome</keyword>
<dbReference type="PANTHER" id="PTHR42110">
    <property type="entry name" value="L-ASPARAGINASE, PUTATIVE (AFU_ORTHOLOGUE AFUA_3G11890)-RELATED"/>
    <property type="match status" value="1"/>
</dbReference>
<accession>A0ABV6PF75</accession>
<organism evidence="1 2">
    <name type="scientific">Micrococcoides hystricis</name>
    <dbReference type="NCBI Taxonomy" id="1572761"/>
    <lineage>
        <taxon>Bacteria</taxon>
        <taxon>Bacillati</taxon>
        <taxon>Actinomycetota</taxon>
        <taxon>Actinomycetes</taxon>
        <taxon>Micrococcales</taxon>
        <taxon>Micrococcaceae</taxon>
        <taxon>Micrococcoides</taxon>
    </lineage>
</organism>
<comment type="caution">
    <text evidence="1">The sequence shown here is derived from an EMBL/GenBank/DDBJ whole genome shotgun (WGS) entry which is preliminary data.</text>
</comment>
<reference evidence="1 2" key="1">
    <citation type="submission" date="2024-09" db="EMBL/GenBank/DDBJ databases">
        <authorList>
            <person name="Sun Q."/>
            <person name="Mori K."/>
        </authorList>
    </citation>
    <scope>NUCLEOTIDE SEQUENCE [LARGE SCALE GENOMIC DNA]</scope>
    <source>
        <strain evidence="1 2">NCAIM B.02604</strain>
    </source>
</reference>
<protein>
    <submittedName>
        <fullName evidence="1">Asparaginase</fullName>
    </submittedName>
</protein>
<dbReference type="EMBL" id="JBHLUB010000032">
    <property type="protein sequence ID" value="MFC0583022.1"/>
    <property type="molecule type" value="Genomic_DNA"/>
</dbReference>
<evidence type="ECO:0000313" key="2">
    <source>
        <dbReference type="Proteomes" id="UP001589862"/>
    </source>
</evidence>
<name>A0ABV6PF75_9MICC</name>
<dbReference type="PANTHER" id="PTHR42110:SF1">
    <property type="entry name" value="L-ASPARAGINASE, PUTATIVE (AFU_ORTHOLOGUE AFUA_3G11890)-RELATED"/>
    <property type="match status" value="1"/>
</dbReference>